<evidence type="ECO:0000256" key="3">
    <source>
        <dbReference type="ARBA" id="ARBA00023274"/>
    </source>
</evidence>
<name>A0A1C9C995_9FLOR</name>
<dbReference type="AlphaFoldDB" id="A0A1C9C995"/>
<dbReference type="PANTHER" id="PTHR13528:SF2">
    <property type="entry name" value="LARGE RIBOSOMAL SUBUNIT PROTEIN BL28M"/>
    <property type="match status" value="1"/>
</dbReference>
<accession>A0A1C9C995</accession>
<dbReference type="GO" id="GO:1990904">
    <property type="term" value="C:ribonucleoprotein complex"/>
    <property type="evidence" value="ECO:0007669"/>
    <property type="project" value="UniProtKB-KW"/>
</dbReference>
<dbReference type="InterPro" id="IPR001383">
    <property type="entry name" value="Ribosomal_bL28_bact-type"/>
</dbReference>
<dbReference type="InterPro" id="IPR034704">
    <property type="entry name" value="Ribosomal_bL28/bL31-like_sf"/>
</dbReference>
<geneLocation type="plastid" evidence="6"/>
<dbReference type="NCBIfam" id="TIGR00009">
    <property type="entry name" value="L28"/>
    <property type="match status" value="1"/>
</dbReference>
<protein>
    <recommendedName>
        <fullName evidence="4">Large ribosomal subunit protein bL28c</fullName>
    </recommendedName>
    <alternativeName>
        <fullName evidence="5">50S ribosomal protein L28, chloroplastic</fullName>
    </alternativeName>
</protein>
<dbReference type="GO" id="GO:0005840">
    <property type="term" value="C:ribosome"/>
    <property type="evidence" value="ECO:0007669"/>
    <property type="project" value="UniProtKB-KW"/>
</dbReference>
<evidence type="ECO:0000256" key="1">
    <source>
        <dbReference type="ARBA" id="ARBA00008760"/>
    </source>
</evidence>
<dbReference type="InterPro" id="IPR026569">
    <property type="entry name" value="Ribosomal_bL28"/>
</dbReference>
<comment type="similarity">
    <text evidence="1">Belongs to the bacterial ribosomal protein bL28 family.</text>
</comment>
<keyword evidence="6" id="KW-0934">Plastid</keyword>
<sequence>MSKVCQITNKKANNGFSVSHSHVRTKKKQHVNLQMKKLWSPTQNKWIRVRISTKAMKSLHKLNI</sequence>
<dbReference type="RefSeq" id="YP_009296010.1">
    <property type="nucleotide sequence ID" value="NC_031169.1"/>
</dbReference>
<dbReference type="HAMAP" id="MF_00373">
    <property type="entry name" value="Ribosomal_bL28"/>
    <property type="match status" value="1"/>
</dbReference>
<organism evidence="6">
    <name type="scientific">Schizymenia dubyi</name>
    <dbReference type="NCBI Taxonomy" id="38368"/>
    <lineage>
        <taxon>Eukaryota</taxon>
        <taxon>Rhodophyta</taxon>
        <taxon>Florideophyceae</taxon>
        <taxon>Rhodymeniophycidae</taxon>
        <taxon>Nemastomatales</taxon>
        <taxon>Schizymeniaceae</taxon>
        <taxon>Schizymenia</taxon>
    </lineage>
</organism>
<proteinExistence type="inferred from homology"/>
<keyword evidence="2 6" id="KW-0689">Ribosomal protein</keyword>
<dbReference type="PANTHER" id="PTHR13528">
    <property type="entry name" value="39S RIBOSOMAL PROTEIN L28, MITOCHONDRIAL"/>
    <property type="match status" value="1"/>
</dbReference>
<dbReference type="GeneID" id="29072280"/>
<evidence type="ECO:0000256" key="5">
    <source>
        <dbReference type="ARBA" id="ARBA00035447"/>
    </source>
</evidence>
<evidence type="ECO:0000256" key="4">
    <source>
        <dbReference type="ARBA" id="ARBA00035265"/>
    </source>
</evidence>
<dbReference type="GO" id="GO:0003735">
    <property type="term" value="F:structural constituent of ribosome"/>
    <property type="evidence" value="ECO:0007669"/>
    <property type="project" value="InterPro"/>
</dbReference>
<dbReference type="GO" id="GO:0006412">
    <property type="term" value="P:translation"/>
    <property type="evidence" value="ECO:0007669"/>
    <property type="project" value="InterPro"/>
</dbReference>
<dbReference type="EMBL" id="KX284712">
    <property type="protein sequence ID" value="AOM64945.1"/>
    <property type="molecule type" value="Genomic_DNA"/>
</dbReference>
<evidence type="ECO:0000313" key="6">
    <source>
        <dbReference type="EMBL" id="AOM64945.1"/>
    </source>
</evidence>
<keyword evidence="3" id="KW-0687">Ribonucleoprotein</keyword>
<dbReference type="Gene3D" id="2.30.170.40">
    <property type="entry name" value="Ribosomal protein L28/L24"/>
    <property type="match status" value="1"/>
</dbReference>
<dbReference type="InterPro" id="IPR037147">
    <property type="entry name" value="Ribosomal_bL28_sf"/>
</dbReference>
<gene>
    <name evidence="6" type="primary">rpl28</name>
    <name evidence="6" type="ORF">Schiz_062</name>
</gene>
<evidence type="ECO:0000256" key="2">
    <source>
        <dbReference type="ARBA" id="ARBA00022980"/>
    </source>
</evidence>
<dbReference type="Pfam" id="PF00830">
    <property type="entry name" value="Ribosomal_L28"/>
    <property type="match status" value="1"/>
</dbReference>
<reference evidence="6" key="1">
    <citation type="journal article" date="2016" name="BMC Biol.">
        <title>Parallel evolution of highly conserved plastid genome architecture in red seaweeds and seed plants.</title>
        <authorList>
            <person name="Lee J."/>
            <person name="Cho C.H."/>
            <person name="Park S.I."/>
            <person name="Choi J.W."/>
            <person name="Song H.S."/>
            <person name="West J.A."/>
            <person name="Bhattacharya D."/>
            <person name="Yoon H.S."/>
        </authorList>
    </citation>
    <scope>NUCLEOTIDE SEQUENCE</scope>
</reference>
<dbReference type="SUPFAM" id="SSF143800">
    <property type="entry name" value="L28p-like"/>
    <property type="match status" value="1"/>
</dbReference>